<dbReference type="Gene3D" id="4.10.240.10">
    <property type="entry name" value="Zn(2)-C6 fungal-type DNA-binding domain"/>
    <property type="match status" value="1"/>
</dbReference>
<dbReference type="GO" id="GO:0003677">
    <property type="term" value="F:DNA binding"/>
    <property type="evidence" value="ECO:0007669"/>
    <property type="project" value="UniProtKB-KW"/>
</dbReference>
<keyword evidence="1" id="KW-0479">Metal-binding</keyword>
<dbReference type="EMBL" id="JAPQKO010000003">
    <property type="protein sequence ID" value="KAJ5173209.1"/>
    <property type="molecule type" value="Genomic_DNA"/>
</dbReference>
<keyword evidence="4" id="KW-0238">DNA-binding</keyword>
<dbReference type="PANTHER" id="PTHR47660:SF7">
    <property type="entry name" value="TRANSCRIPTION FACTOR WITH C2H2 AND ZN(2)-CYS(6) DNA BINDING DOMAIN (EUROFUNG)"/>
    <property type="match status" value="1"/>
</dbReference>
<dbReference type="SMART" id="SM00355">
    <property type="entry name" value="ZnF_C2H2"/>
    <property type="match status" value="2"/>
</dbReference>
<evidence type="ECO:0000256" key="3">
    <source>
        <dbReference type="ARBA" id="ARBA00023015"/>
    </source>
</evidence>
<dbReference type="InterPro" id="IPR001138">
    <property type="entry name" value="Zn2Cys6_DnaBD"/>
</dbReference>
<feature type="domain" description="C2H2-type" evidence="10">
    <location>
        <begin position="13"/>
        <end position="40"/>
    </location>
</feature>
<evidence type="ECO:0000256" key="6">
    <source>
        <dbReference type="ARBA" id="ARBA00023242"/>
    </source>
</evidence>
<dbReference type="Pfam" id="PF00172">
    <property type="entry name" value="Zn_clus"/>
    <property type="match status" value="1"/>
</dbReference>
<reference evidence="11" key="2">
    <citation type="journal article" date="2023" name="IMA Fungus">
        <title>Comparative genomic study of the Penicillium genus elucidates a diverse pangenome and 15 lateral gene transfer events.</title>
        <authorList>
            <person name="Petersen C."/>
            <person name="Sorensen T."/>
            <person name="Nielsen M.R."/>
            <person name="Sondergaard T.E."/>
            <person name="Sorensen J.L."/>
            <person name="Fitzpatrick D.A."/>
            <person name="Frisvad J.C."/>
            <person name="Nielsen K.L."/>
        </authorList>
    </citation>
    <scope>NUCLEOTIDE SEQUENCE</scope>
    <source>
        <strain evidence="11">IBT 21917</strain>
    </source>
</reference>
<sequence length="178" mass="20218">MEHLRTVTDPKVWTCDGCLATFGRIDHLKRHALTHHSEKTHSCHFCGASFGRGDVLRRHWKSCKTRREIGQEIPDSLRGGKHKRACDSCAVIRKACSGETPCSECNHRQRPCTYRRLTEGDDSSNQQFTNSTSNAEDNGYDVDIDVPEDGWDLGHQTFYPSRETSLVVYARNNYGTET</sequence>
<evidence type="ECO:0000256" key="5">
    <source>
        <dbReference type="ARBA" id="ARBA00023163"/>
    </source>
</evidence>
<proteinExistence type="predicted"/>
<comment type="caution">
    <text evidence="11">The sequence shown here is derived from an EMBL/GenBank/DDBJ whole genome shotgun (WGS) entry which is preliminary data.</text>
</comment>
<reference evidence="11" key="1">
    <citation type="submission" date="2022-11" db="EMBL/GenBank/DDBJ databases">
        <authorList>
            <person name="Petersen C."/>
        </authorList>
    </citation>
    <scope>NUCLEOTIDE SEQUENCE</scope>
    <source>
        <strain evidence="11">IBT 21917</strain>
    </source>
</reference>
<feature type="compositionally biased region" description="Low complexity" evidence="8">
    <location>
        <begin position="123"/>
        <end position="134"/>
    </location>
</feature>
<dbReference type="GO" id="GO:0008270">
    <property type="term" value="F:zinc ion binding"/>
    <property type="evidence" value="ECO:0007669"/>
    <property type="project" value="UniProtKB-KW"/>
</dbReference>
<keyword evidence="5" id="KW-0804">Transcription</keyword>
<keyword evidence="7" id="KW-0863">Zinc-finger</keyword>
<evidence type="ECO:0008006" key="13">
    <source>
        <dbReference type="Google" id="ProtNLM"/>
    </source>
</evidence>
<dbReference type="InterPro" id="IPR036236">
    <property type="entry name" value="Znf_C2H2_sf"/>
</dbReference>
<keyword evidence="6" id="KW-0539">Nucleus</keyword>
<dbReference type="SUPFAM" id="SSF57701">
    <property type="entry name" value="Zn2/Cys6 DNA-binding domain"/>
    <property type="match status" value="1"/>
</dbReference>
<dbReference type="OrthoDB" id="654211at2759"/>
<dbReference type="Gene3D" id="3.30.160.60">
    <property type="entry name" value="Classic Zinc Finger"/>
    <property type="match status" value="2"/>
</dbReference>
<dbReference type="AlphaFoldDB" id="A0A9W9IC48"/>
<accession>A0A9W9IC48</accession>
<dbReference type="PROSITE" id="PS00028">
    <property type="entry name" value="ZINC_FINGER_C2H2_1"/>
    <property type="match status" value="1"/>
</dbReference>
<evidence type="ECO:0000256" key="8">
    <source>
        <dbReference type="SAM" id="MobiDB-lite"/>
    </source>
</evidence>
<keyword evidence="2" id="KW-0862">Zinc</keyword>
<evidence type="ECO:0000259" key="9">
    <source>
        <dbReference type="PROSITE" id="PS50048"/>
    </source>
</evidence>
<dbReference type="InterPro" id="IPR013087">
    <property type="entry name" value="Znf_C2H2_type"/>
</dbReference>
<feature type="domain" description="Zn(2)-C6 fungal-type" evidence="9">
    <location>
        <begin position="85"/>
        <end position="114"/>
    </location>
</feature>
<dbReference type="PROSITE" id="PS50048">
    <property type="entry name" value="ZN2_CY6_FUNGAL_2"/>
    <property type="match status" value="1"/>
</dbReference>
<evidence type="ECO:0000256" key="4">
    <source>
        <dbReference type="ARBA" id="ARBA00023125"/>
    </source>
</evidence>
<evidence type="ECO:0000256" key="1">
    <source>
        <dbReference type="ARBA" id="ARBA00022723"/>
    </source>
</evidence>
<dbReference type="PROSITE" id="PS50157">
    <property type="entry name" value="ZINC_FINGER_C2H2_2"/>
    <property type="match status" value="1"/>
</dbReference>
<dbReference type="GO" id="GO:0000981">
    <property type="term" value="F:DNA-binding transcription factor activity, RNA polymerase II-specific"/>
    <property type="evidence" value="ECO:0007669"/>
    <property type="project" value="InterPro"/>
</dbReference>
<keyword evidence="3" id="KW-0805">Transcription regulation</keyword>
<dbReference type="SUPFAM" id="SSF57667">
    <property type="entry name" value="beta-beta-alpha zinc fingers"/>
    <property type="match status" value="1"/>
</dbReference>
<feature type="region of interest" description="Disordered" evidence="8">
    <location>
        <begin position="117"/>
        <end position="140"/>
    </location>
</feature>
<keyword evidence="12" id="KW-1185">Reference proteome</keyword>
<evidence type="ECO:0000313" key="12">
    <source>
        <dbReference type="Proteomes" id="UP001146351"/>
    </source>
</evidence>
<evidence type="ECO:0000313" key="11">
    <source>
        <dbReference type="EMBL" id="KAJ5173209.1"/>
    </source>
</evidence>
<evidence type="ECO:0000256" key="7">
    <source>
        <dbReference type="PROSITE-ProRule" id="PRU00042"/>
    </source>
</evidence>
<evidence type="ECO:0000256" key="2">
    <source>
        <dbReference type="ARBA" id="ARBA00022833"/>
    </source>
</evidence>
<evidence type="ECO:0000259" key="10">
    <source>
        <dbReference type="PROSITE" id="PS50157"/>
    </source>
</evidence>
<dbReference type="InterPro" id="IPR036864">
    <property type="entry name" value="Zn2-C6_fun-type_DNA-bd_sf"/>
</dbReference>
<gene>
    <name evidence="11" type="ORF">N7492_005802</name>
</gene>
<organism evidence="11 12">
    <name type="scientific">Penicillium capsulatum</name>
    <dbReference type="NCBI Taxonomy" id="69766"/>
    <lineage>
        <taxon>Eukaryota</taxon>
        <taxon>Fungi</taxon>
        <taxon>Dikarya</taxon>
        <taxon>Ascomycota</taxon>
        <taxon>Pezizomycotina</taxon>
        <taxon>Eurotiomycetes</taxon>
        <taxon>Eurotiomycetidae</taxon>
        <taxon>Eurotiales</taxon>
        <taxon>Aspergillaceae</taxon>
        <taxon>Penicillium</taxon>
    </lineage>
</organism>
<dbReference type="PANTHER" id="PTHR47660">
    <property type="entry name" value="TRANSCRIPTION FACTOR WITH C2H2 AND ZN(2)-CYS(6) DNA BINDING DOMAIN (EUROFUNG)-RELATED-RELATED"/>
    <property type="match status" value="1"/>
</dbReference>
<name>A0A9W9IC48_9EURO</name>
<dbReference type="Proteomes" id="UP001146351">
    <property type="component" value="Unassembled WGS sequence"/>
</dbReference>
<protein>
    <recommendedName>
        <fullName evidence="13">C2H2-type domain-containing protein</fullName>
    </recommendedName>
</protein>